<dbReference type="Gene3D" id="3.50.50.60">
    <property type="entry name" value="FAD/NAD(P)-binding domain"/>
    <property type="match status" value="2"/>
</dbReference>
<keyword evidence="3 4" id="KW-0274">FAD</keyword>
<dbReference type="AlphaFoldDB" id="A0A511D7P9"/>
<accession>A0A511D7P9</accession>
<feature type="domain" description="Pyridine nucleotide-disulphide oxidoreductase dimerisation" evidence="6">
    <location>
        <begin position="350"/>
        <end position="459"/>
    </location>
</feature>
<dbReference type="PRINTS" id="PR00368">
    <property type="entry name" value="FADPNR"/>
</dbReference>
<dbReference type="STRING" id="1123024.GCA_000423625_01194"/>
<gene>
    <name evidence="8" type="ORF">PA7_46680</name>
</gene>
<dbReference type="InterPro" id="IPR023753">
    <property type="entry name" value="FAD/NAD-binding_dom"/>
</dbReference>
<dbReference type="SUPFAM" id="SSF55424">
    <property type="entry name" value="FAD/NAD-linked reductases, dimerisation (C-terminal) domain"/>
    <property type="match status" value="1"/>
</dbReference>
<evidence type="ECO:0000256" key="2">
    <source>
        <dbReference type="ARBA" id="ARBA00022630"/>
    </source>
</evidence>
<evidence type="ECO:0000259" key="6">
    <source>
        <dbReference type="Pfam" id="PF02852"/>
    </source>
</evidence>
<dbReference type="InterPro" id="IPR036188">
    <property type="entry name" value="FAD/NAD-bd_sf"/>
</dbReference>
<dbReference type="PANTHER" id="PTHR43014:SF2">
    <property type="entry name" value="MERCURIC REDUCTASE"/>
    <property type="match status" value="1"/>
</dbReference>
<proteinExistence type="inferred from homology"/>
<keyword evidence="4" id="KW-0547">Nucleotide-binding</keyword>
<dbReference type="Proteomes" id="UP000321328">
    <property type="component" value="Unassembled WGS sequence"/>
</dbReference>
<feature type="binding site" evidence="4">
    <location>
        <begin position="182"/>
        <end position="189"/>
    </location>
    <ligand>
        <name>NAD(+)</name>
        <dbReference type="ChEBI" id="CHEBI:57540"/>
    </ligand>
</feature>
<feature type="binding site" evidence="4">
    <location>
        <position position="308"/>
    </location>
    <ligand>
        <name>FAD</name>
        <dbReference type="ChEBI" id="CHEBI:57692"/>
    </ligand>
</feature>
<evidence type="ECO:0000256" key="4">
    <source>
        <dbReference type="PIRSR" id="PIRSR000350-3"/>
    </source>
</evidence>
<dbReference type="Gene3D" id="3.30.390.30">
    <property type="match status" value="1"/>
</dbReference>
<dbReference type="PRINTS" id="PR00411">
    <property type="entry name" value="PNDRDTASEI"/>
</dbReference>
<dbReference type="Pfam" id="PF07992">
    <property type="entry name" value="Pyr_redox_2"/>
    <property type="match status" value="1"/>
</dbReference>
<keyword evidence="2" id="KW-0285">Flavoprotein</keyword>
<dbReference type="OrthoDB" id="4678789at2"/>
<feature type="binding site" evidence="4">
    <location>
        <position position="52"/>
    </location>
    <ligand>
        <name>FAD</name>
        <dbReference type="ChEBI" id="CHEBI:57692"/>
    </ligand>
</feature>
<evidence type="ECO:0000256" key="5">
    <source>
        <dbReference type="PIRSR" id="PIRSR000350-4"/>
    </source>
</evidence>
<feature type="domain" description="FAD/NAD(P)-binding" evidence="7">
    <location>
        <begin position="7"/>
        <end position="323"/>
    </location>
</feature>
<evidence type="ECO:0000313" key="9">
    <source>
        <dbReference type="Proteomes" id="UP000321328"/>
    </source>
</evidence>
<name>A0A511D7P9_9PSEU</name>
<feature type="disulfide bond" description="Redox-active" evidence="5">
    <location>
        <begin position="43"/>
        <end position="48"/>
    </location>
</feature>
<dbReference type="GO" id="GO:0003955">
    <property type="term" value="F:NAD(P)H dehydrogenase (quinone) activity"/>
    <property type="evidence" value="ECO:0007669"/>
    <property type="project" value="TreeGrafter"/>
</dbReference>
<dbReference type="GO" id="GO:0050660">
    <property type="term" value="F:flavin adenine dinucleotide binding"/>
    <property type="evidence" value="ECO:0007669"/>
    <property type="project" value="TreeGrafter"/>
</dbReference>
<comment type="cofactor">
    <cofactor evidence="4">
        <name>FAD</name>
        <dbReference type="ChEBI" id="CHEBI:57692"/>
    </cofactor>
    <text evidence="4">Binds 1 FAD per subunit.</text>
</comment>
<evidence type="ECO:0000259" key="7">
    <source>
        <dbReference type="Pfam" id="PF07992"/>
    </source>
</evidence>
<reference evidence="8 9" key="1">
    <citation type="submission" date="2019-07" db="EMBL/GenBank/DDBJ databases">
        <title>Whole genome shotgun sequence of Pseudonocardia asaccharolytica NBRC 16224.</title>
        <authorList>
            <person name="Hosoyama A."/>
            <person name="Uohara A."/>
            <person name="Ohji S."/>
            <person name="Ichikawa N."/>
        </authorList>
    </citation>
    <scope>NUCLEOTIDE SEQUENCE [LARGE SCALE GENOMIC DNA]</scope>
    <source>
        <strain evidence="8 9">NBRC 16224</strain>
    </source>
</reference>
<keyword evidence="9" id="KW-1185">Reference proteome</keyword>
<keyword evidence="4" id="KW-0520">NAD</keyword>
<protein>
    <submittedName>
        <fullName evidence="8">Pyridine nucleotide-disulfide oxidoreductase</fullName>
    </submittedName>
</protein>
<dbReference type="PANTHER" id="PTHR43014">
    <property type="entry name" value="MERCURIC REDUCTASE"/>
    <property type="match status" value="1"/>
</dbReference>
<comment type="caution">
    <text evidence="8">The sequence shown here is derived from an EMBL/GenBank/DDBJ whole genome shotgun (WGS) entry which is preliminary data.</text>
</comment>
<sequence>MPAVTVDVVVIGMGPGGEDAATRLARAGLAVVGVEARLLGGECPYYACVPTKMMLRAADALAEARRVDELAGSAQVRPDWAPVAARIRAEATDDWDDAVAVERFEKAGGRFVRGRARITAPGEVTVSTADGTRVVRATRGIVLNPGTEPTAPPIEGLAGTPYWTNREAVAVEQLPDALIVLGGGPVGCEFAQVFARFGTAVTVVEAMERLLPADEPEASELLAGVFAAEGIAVRAGVSAGRVEHAAGQFRMHLDDGDVLAARRLLVATGRGTDLAALGVGAVGLDEQARTIPVDERMRAAERVWAVGDVTGQGAFTHVSMYQARIAAADILNPHSDDEEGGGESADYRAVPRVTFTDPEVGSVGLTEAAARDGGLRVRTGLARVPSSARGWIHKAGNDGLIKLVEDADRGVLVGATSAGPVGGEVLGALAVAVHAEVPTVRLQQMIYAYPTFHRAIEDALGDLAG</sequence>
<comment type="similarity">
    <text evidence="1">Belongs to the class-I pyridine nucleotide-disulfide oxidoreductase family.</text>
</comment>
<dbReference type="Pfam" id="PF02852">
    <property type="entry name" value="Pyr_redox_dim"/>
    <property type="match status" value="1"/>
</dbReference>
<evidence type="ECO:0000256" key="1">
    <source>
        <dbReference type="ARBA" id="ARBA00007532"/>
    </source>
</evidence>
<dbReference type="SUPFAM" id="SSF51905">
    <property type="entry name" value="FAD/NAD(P)-binding domain"/>
    <property type="match status" value="1"/>
</dbReference>
<dbReference type="PIRSF" id="PIRSF000350">
    <property type="entry name" value="Mercury_reductase_MerA"/>
    <property type="match status" value="1"/>
</dbReference>
<dbReference type="EMBL" id="BJVI01000097">
    <property type="protein sequence ID" value="GEL20831.1"/>
    <property type="molecule type" value="Genomic_DNA"/>
</dbReference>
<dbReference type="InterPro" id="IPR001100">
    <property type="entry name" value="Pyr_nuc-diS_OxRdtase"/>
</dbReference>
<feature type="binding site" evidence="4">
    <location>
        <position position="269"/>
    </location>
    <ligand>
        <name>NAD(+)</name>
        <dbReference type="ChEBI" id="CHEBI:57540"/>
    </ligand>
</feature>
<evidence type="ECO:0000313" key="8">
    <source>
        <dbReference type="EMBL" id="GEL20831.1"/>
    </source>
</evidence>
<organism evidence="8 9">
    <name type="scientific">Pseudonocardia asaccharolytica DSM 44247 = NBRC 16224</name>
    <dbReference type="NCBI Taxonomy" id="1123024"/>
    <lineage>
        <taxon>Bacteria</taxon>
        <taxon>Bacillati</taxon>
        <taxon>Actinomycetota</taxon>
        <taxon>Actinomycetes</taxon>
        <taxon>Pseudonocardiales</taxon>
        <taxon>Pseudonocardiaceae</taxon>
        <taxon>Pseudonocardia</taxon>
    </lineage>
</organism>
<feature type="binding site" evidence="4">
    <location>
        <position position="205"/>
    </location>
    <ligand>
        <name>NAD(+)</name>
        <dbReference type="ChEBI" id="CHEBI:57540"/>
    </ligand>
</feature>
<evidence type="ECO:0000256" key="3">
    <source>
        <dbReference type="ARBA" id="ARBA00022827"/>
    </source>
</evidence>
<dbReference type="RefSeq" id="WP_028929276.1">
    <property type="nucleotide sequence ID" value="NZ_AUII01000004.1"/>
</dbReference>
<dbReference type="InterPro" id="IPR016156">
    <property type="entry name" value="FAD/NAD-linked_Rdtase_dimer_sf"/>
</dbReference>
<dbReference type="InterPro" id="IPR004099">
    <property type="entry name" value="Pyr_nucl-diS_OxRdtase_dimer"/>
</dbReference>